<evidence type="ECO:0000313" key="18">
    <source>
        <dbReference type="EMBL" id="GJT06578.1"/>
    </source>
</evidence>
<evidence type="ECO:0000256" key="16">
    <source>
        <dbReference type="SAM" id="MobiDB-lite"/>
    </source>
</evidence>
<name>A0ABQ5AWM0_9ASTR</name>
<keyword evidence="3" id="KW-0808">Transferase</keyword>
<protein>
    <recommendedName>
        <fullName evidence="1">RNA-directed DNA polymerase</fullName>
        <ecNumber evidence="1">2.7.7.49</ecNumber>
    </recommendedName>
</protein>
<feature type="compositionally biased region" description="Low complexity" evidence="16">
    <location>
        <begin position="278"/>
        <end position="292"/>
    </location>
</feature>
<evidence type="ECO:0000259" key="17">
    <source>
        <dbReference type="PROSITE" id="PS50994"/>
    </source>
</evidence>
<dbReference type="Gene3D" id="3.30.420.10">
    <property type="entry name" value="Ribonuclease H-like superfamily/Ribonuclease H"/>
    <property type="match status" value="2"/>
</dbReference>
<dbReference type="PANTHER" id="PTHR37984">
    <property type="entry name" value="PROTEIN CBG26694"/>
    <property type="match status" value="1"/>
</dbReference>
<evidence type="ECO:0000256" key="7">
    <source>
        <dbReference type="ARBA" id="ARBA00022750"/>
    </source>
</evidence>
<dbReference type="Pfam" id="PF08284">
    <property type="entry name" value="RVP_2"/>
    <property type="match status" value="1"/>
</dbReference>
<evidence type="ECO:0000256" key="5">
    <source>
        <dbReference type="ARBA" id="ARBA00022722"/>
    </source>
</evidence>
<dbReference type="InterPro" id="IPR043128">
    <property type="entry name" value="Rev_trsase/Diguanyl_cyclase"/>
</dbReference>
<dbReference type="InterPro" id="IPR005162">
    <property type="entry name" value="Retrotrans_gag_dom"/>
</dbReference>
<dbReference type="InterPro" id="IPR001584">
    <property type="entry name" value="Integrase_cat-core"/>
</dbReference>
<evidence type="ECO:0000256" key="4">
    <source>
        <dbReference type="ARBA" id="ARBA00022695"/>
    </source>
</evidence>
<keyword evidence="9" id="KW-0378">Hydrolase</keyword>
<evidence type="ECO:0000256" key="10">
    <source>
        <dbReference type="ARBA" id="ARBA00022842"/>
    </source>
</evidence>
<evidence type="ECO:0000256" key="9">
    <source>
        <dbReference type="ARBA" id="ARBA00022801"/>
    </source>
</evidence>
<evidence type="ECO:0000256" key="11">
    <source>
        <dbReference type="ARBA" id="ARBA00022908"/>
    </source>
</evidence>
<keyword evidence="2" id="KW-0645">Protease</keyword>
<dbReference type="CDD" id="cd00303">
    <property type="entry name" value="retropepsin_like"/>
    <property type="match status" value="1"/>
</dbReference>
<dbReference type="InterPro" id="IPR056924">
    <property type="entry name" value="SH3_Tf2-1"/>
</dbReference>
<keyword evidence="6" id="KW-0479">Metal-binding</keyword>
<keyword evidence="12 18" id="KW-0695">RNA-directed DNA polymerase</keyword>
<dbReference type="InterPro" id="IPR041373">
    <property type="entry name" value="RT_RNaseH"/>
</dbReference>
<reference evidence="18" key="1">
    <citation type="journal article" date="2022" name="Int. J. Mol. Sci.">
        <title>Draft Genome of Tanacetum Coccineum: Genomic Comparison of Closely Related Tanacetum-Family Plants.</title>
        <authorList>
            <person name="Yamashiro T."/>
            <person name="Shiraishi A."/>
            <person name="Nakayama K."/>
            <person name="Satake H."/>
        </authorList>
    </citation>
    <scope>NUCLEOTIDE SEQUENCE</scope>
</reference>
<dbReference type="GO" id="GO:0003964">
    <property type="term" value="F:RNA-directed DNA polymerase activity"/>
    <property type="evidence" value="ECO:0007669"/>
    <property type="project" value="UniProtKB-KW"/>
</dbReference>
<dbReference type="SUPFAM" id="SSF53098">
    <property type="entry name" value="Ribonuclease H-like"/>
    <property type="match status" value="1"/>
</dbReference>
<feature type="domain" description="Integrase catalytic" evidence="17">
    <location>
        <begin position="1016"/>
        <end position="1179"/>
    </location>
</feature>
<keyword evidence="11" id="KW-0229">DNA integration</keyword>
<dbReference type="PANTHER" id="PTHR37984:SF5">
    <property type="entry name" value="PROTEIN NYNRIN-LIKE"/>
    <property type="match status" value="1"/>
</dbReference>
<keyword evidence="8" id="KW-0255">Endonuclease</keyword>
<keyword evidence="10" id="KW-0460">Magnesium</keyword>
<dbReference type="InterPro" id="IPR043502">
    <property type="entry name" value="DNA/RNA_pol_sf"/>
</dbReference>
<keyword evidence="5" id="KW-0540">Nuclease</keyword>
<dbReference type="PROSITE" id="PS50994">
    <property type="entry name" value="INTEGRASE"/>
    <property type="match status" value="1"/>
</dbReference>
<dbReference type="Pfam" id="PF17917">
    <property type="entry name" value="RT_RNaseH"/>
    <property type="match status" value="1"/>
</dbReference>
<dbReference type="InterPro" id="IPR012337">
    <property type="entry name" value="RNaseH-like_sf"/>
</dbReference>
<gene>
    <name evidence="18" type="ORF">Tco_0841040</name>
</gene>
<dbReference type="Pfam" id="PF17921">
    <property type="entry name" value="Integrase_H2C2"/>
    <property type="match status" value="1"/>
</dbReference>
<dbReference type="Gene3D" id="3.30.70.270">
    <property type="match status" value="2"/>
</dbReference>
<accession>A0ABQ5AWM0</accession>
<evidence type="ECO:0000256" key="3">
    <source>
        <dbReference type="ARBA" id="ARBA00022679"/>
    </source>
</evidence>
<dbReference type="InterPro" id="IPR021109">
    <property type="entry name" value="Peptidase_aspartic_dom_sf"/>
</dbReference>
<feature type="region of interest" description="Disordered" evidence="16">
    <location>
        <begin position="60"/>
        <end position="83"/>
    </location>
</feature>
<evidence type="ECO:0000256" key="12">
    <source>
        <dbReference type="ARBA" id="ARBA00022918"/>
    </source>
</evidence>
<evidence type="ECO:0000256" key="1">
    <source>
        <dbReference type="ARBA" id="ARBA00012493"/>
    </source>
</evidence>
<dbReference type="EC" id="2.7.7.49" evidence="1"/>
<evidence type="ECO:0000256" key="8">
    <source>
        <dbReference type="ARBA" id="ARBA00022759"/>
    </source>
</evidence>
<dbReference type="Proteomes" id="UP001151760">
    <property type="component" value="Unassembled WGS sequence"/>
</dbReference>
<keyword evidence="19" id="KW-1185">Reference proteome</keyword>
<evidence type="ECO:0000313" key="19">
    <source>
        <dbReference type="Proteomes" id="UP001151760"/>
    </source>
</evidence>
<feature type="region of interest" description="Disordered" evidence="16">
    <location>
        <begin position="277"/>
        <end position="297"/>
    </location>
</feature>
<dbReference type="Gene3D" id="2.40.70.10">
    <property type="entry name" value="Acid Proteases"/>
    <property type="match status" value="1"/>
</dbReference>
<keyword evidence="14" id="KW-0238">DNA-binding</keyword>
<dbReference type="SUPFAM" id="SSF50630">
    <property type="entry name" value="Acid proteases"/>
    <property type="match status" value="1"/>
</dbReference>
<evidence type="ECO:0000256" key="15">
    <source>
        <dbReference type="ARBA" id="ARBA00023172"/>
    </source>
</evidence>
<dbReference type="Pfam" id="PF03732">
    <property type="entry name" value="Retrotrans_gag"/>
    <property type="match status" value="1"/>
</dbReference>
<dbReference type="Pfam" id="PF24626">
    <property type="entry name" value="SH3_Tf2-1"/>
    <property type="match status" value="1"/>
</dbReference>
<proteinExistence type="predicted"/>
<dbReference type="PROSITE" id="PS00141">
    <property type="entry name" value="ASP_PROTEASE"/>
    <property type="match status" value="1"/>
</dbReference>
<dbReference type="Gene3D" id="3.10.10.10">
    <property type="entry name" value="HIV Type 1 Reverse Transcriptase, subunit A, domain 1"/>
    <property type="match status" value="2"/>
</dbReference>
<dbReference type="InterPro" id="IPR050951">
    <property type="entry name" value="Retrovirus_Pol_polyprotein"/>
</dbReference>
<sequence length="1387" mass="157317">MPPKRTARTVRTARVAAVTATAAAATTATATAAAAPMTTAAIEQLVADRVSAALANHETLRNSTNGHGDGSHNSGTGTRGATRTPRECTYKDFLNCHPLNFKGTEGVVVLSQWFEKMESVFHISNCAPENQVKFATCTFIGNALTWWNSHKKAVTQDVAYAMDWKALKKLMTVKYCPRGEIKKLEIELWNLKVKGTDIPSYTLRFQELALMCGRMFPEESDEVEKYVSGLPDMIRGNVMSYRPQTMEEVIEFANDQMNQKLITISERQAEQKRKIEFNAGNNQGYQQQNKRQNTGRAYTAGTSEKREYTGSLPLCTKCNYHHKGPCAPDGHFKRDCPKLKNGNRGNQRGNDNAPAKVYVVGNAGTNPDSNVVTGTFLLNDRYASILFDTGADRSFVSTTFSSLIDITPTTLDHYYDVELADGKIIGINTIIRGCTLNFLHHPFNINLLPVELGSFDVIIGMDWLSKYHAVIDCAEKIVRIPWGNETLIVHGDGSNQRNGTRLNIISCTKTHKYLLKGHHVFLASITAKETEDGSGEKRLEDVPIVRDFPEVFPEELPGLPPTRQVEFQIDLVPGAAPVARAPYRLAPSEMKELSEQLQELSDKGFIRPQFTLTLGESVCLSKKKDGSVRIVIDDLFDQLQGSSVYSKIDLRSGYHQLRVREQDIPKTAFRTRYGHYEFQVMPFGLTNAPAGIHVDPAKIESIKDWASPKTPTEIRQFLGLAGYYRRFIEGFSKIAKPMTKLTQKKVAFEWGDKQEAAFQTLKTKLCSAPILALPQGAENFIVYCDASHKGLGAVLMQNEKVIAYASRQLKIHEKNYTTHDLELGAVVFALKIWRHYLYGTKCTVFTDHKSLQHILDQKELNMRQRRWLELLSDYDCEIRYHPGKANVVADALSRKERSKPLRTEAQKPENLKNEDVGGMIRKDLTKERLELRADGTLCLNGRSWLPCYGDLRTVIMHESHKSKYSVHPGSDKMYQDMKKLYWWPNMKADIATYVSKCLTCAKVKAEHQRPSGLLVQPKIPEWKWDNITMDFVTKLPKSPQGHDTIWVIVDRLTKSAIFTPIRETDSMEKLARLYIKEVVARHGIPVSIICDRDPRFASRFWRSLQKALGTSLDMSTAYHPETDGQSERTIQTLEDMLRACVIDFGKGWINHLPLVEFSYNNSYHASIKAAPFEALYGRKCRSPVCWAEVGEAQLTGPDLIQETTEKIVQIKQRMQAARDRQKSYADLKRKPMEFQVGDRVMLKVSPWKGVVRFARGGEEVKLNLRYVGPFKVLERIGSVAYKLELPQELSRVHNTFHVSNLKKCYSDEPLAVPLEGLHIDDKLQFVEEPVEIMEREIKRLKRSHIPLVKVRWNSRRGPEFTWEREDSFKKKYPHLFANRASSSTTMS</sequence>
<keyword evidence="4" id="KW-0548">Nucleotidyltransferase</keyword>
<dbReference type="InterPro" id="IPR036397">
    <property type="entry name" value="RNaseH_sf"/>
</dbReference>
<dbReference type="SUPFAM" id="SSF56672">
    <property type="entry name" value="DNA/RNA polymerases"/>
    <property type="match status" value="1"/>
</dbReference>
<evidence type="ECO:0000256" key="6">
    <source>
        <dbReference type="ARBA" id="ARBA00022723"/>
    </source>
</evidence>
<reference evidence="18" key="2">
    <citation type="submission" date="2022-01" db="EMBL/GenBank/DDBJ databases">
        <authorList>
            <person name="Yamashiro T."/>
            <person name="Shiraishi A."/>
            <person name="Satake H."/>
            <person name="Nakayama K."/>
        </authorList>
    </citation>
    <scope>NUCLEOTIDE SEQUENCE</scope>
</reference>
<dbReference type="InterPro" id="IPR001969">
    <property type="entry name" value="Aspartic_peptidase_AS"/>
</dbReference>
<dbReference type="Pfam" id="PF00078">
    <property type="entry name" value="RVT_1"/>
    <property type="match status" value="1"/>
</dbReference>
<dbReference type="EMBL" id="BQNB010012680">
    <property type="protein sequence ID" value="GJT06578.1"/>
    <property type="molecule type" value="Genomic_DNA"/>
</dbReference>
<evidence type="ECO:0000256" key="13">
    <source>
        <dbReference type="ARBA" id="ARBA00022932"/>
    </source>
</evidence>
<keyword evidence="13" id="KW-0239">DNA-directed DNA polymerase</keyword>
<dbReference type="InterPro" id="IPR041588">
    <property type="entry name" value="Integrase_H2C2"/>
</dbReference>
<keyword evidence="7" id="KW-0064">Aspartyl protease</keyword>
<dbReference type="InterPro" id="IPR000477">
    <property type="entry name" value="RT_dom"/>
</dbReference>
<evidence type="ECO:0000256" key="2">
    <source>
        <dbReference type="ARBA" id="ARBA00022670"/>
    </source>
</evidence>
<evidence type="ECO:0000256" key="14">
    <source>
        <dbReference type="ARBA" id="ARBA00023125"/>
    </source>
</evidence>
<keyword evidence="15" id="KW-0233">DNA recombination</keyword>
<dbReference type="CDD" id="cd09274">
    <property type="entry name" value="RNase_HI_RT_Ty3"/>
    <property type="match status" value="1"/>
</dbReference>
<dbReference type="Gene3D" id="1.10.340.70">
    <property type="match status" value="1"/>
</dbReference>
<comment type="caution">
    <text evidence="18">The sequence shown here is derived from an EMBL/GenBank/DDBJ whole genome shotgun (WGS) entry which is preliminary data.</text>
</comment>
<dbReference type="CDD" id="cd01647">
    <property type="entry name" value="RT_LTR"/>
    <property type="match status" value="1"/>
</dbReference>
<feature type="compositionally biased region" description="Polar residues" evidence="16">
    <location>
        <begin position="61"/>
        <end position="74"/>
    </location>
</feature>
<organism evidence="18 19">
    <name type="scientific">Tanacetum coccineum</name>
    <dbReference type="NCBI Taxonomy" id="301880"/>
    <lineage>
        <taxon>Eukaryota</taxon>
        <taxon>Viridiplantae</taxon>
        <taxon>Streptophyta</taxon>
        <taxon>Embryophyta</taxon>
        <taxon>Tracheophyta</taxon>
        <taxon>Spermatophyta</taxon>
        <taxon>Magnoliopsida</taxon>
        <taxon>eudicotyledons</taxon>
        <taxon>Gunneridae</taxon>
        <taxon>Pentapetalae</taxon>
        <taxon>asterids</taxon>
        <taxon>campanulids</taxon>
        <taxon>Asterales</taxon>
        <taxon>Asteraceae</taxon>
        <taxon>Asteroideae</taxon>
        <taxon>Anthemideae</taxon>
        <taxon>Anthemidinae</taxon>
        <taxon>Tanacetum</taxon>
    </lineage>
</organism>